<evidence type="ECO:0000313" key="2">
    <source>
        <dbReference type="Proteomes" id="UP000509791"/>
    </source>
</evidence>
<protein>
    <submittedName>
        <fullName evidence="1">Uncharacterized protein</fullName>
    </submittedName>
</protein>
<sequence length="46" mass="5260">MEQLEILEFQTQGFEVKKLDTDDFLSSEQMNWSVTLCCCPCCCCCG</sequence>
<name>A0A7U7C770_STRTR</name>
<dbReference type="AlphaFoldDB" id="A0A7U7C770"/>
<reference evidence="1 2" key="1">
    <citation type="submission" date="2020-06" db="EMBL/GenBank/DDBJ databases">
        <authorList>
            <person name="Chuat V."/>
        </authorList>
    </citation>
    <scope>NUCLEOTIDE SEQUENCE [LARGE SCALE GENOMIC DNA]</scope>
    <source>
        <strain evidence="1">STH_CIRM_998</strain>
    </source>
</reference>
<accession>A0A7U7C770</accession>
<proteinExistence type="predicted"/>
<organism evidence="1 2">
    <name type="scientific">Streptococcus thermophilus</name>
    <dbReference type="NCBI Taxonomy" id="1308"/>
    <lineage>
        <taxon>Bacteria</taxon>
        <taxon>Bacillati</taxon>
        <taxon>Bacillota</taxon>
        <taxon>Bacilli</taxon>
        <taxon>Lactobacillales</taxon>
        <taxon>Streptococcaceae</taxon>
        <taxon>Streptococcus</taxon>
    </lineage>
</organism>
<gene>
    <name evidence="1" type="ORF">STHERMO_2107</name>
</gene>
<dbReference type="Proteomes" id="UP000509791">
    <property type="component" value="Chromosome"/>
</dbReference>
<dbReference type="EMBL" id="LR822027">
    <property type="protein sequence ID" value="CAD0153386.1"/>
    <property type="molecule type" value="Genomic_DNA"/>
</dbReference>
<evidence type="ECO:0000313" key="1">
    <source>
        <dbReference type="EMBL" id="CAD0153386.1"/>
    </source>
</evidence>